<dbReference type="OrthoDB" id="4931325at2"/>
<dbReference type="InterPro" id="IPR006531">
    <property type="entry name" value="Gp5/Vgr_OB"/>
</dbReference>
<reference evidence="4 5" key="1">
    <citation type="journal article" date="2014" name="Gut Pathog.">
        <title>Gene clusters of Hafnia alvei strain FB1 important in survival and pathogenesis: a draft genome perspective.</title>
        <authorList>
            <person name="Tan J.Y."/>
            <person name="Yin W.F."/>
            <person name="Chan K.G."/>
        </authorList>
    </citation>
    <scope>NUCLEOTIDE SEQUENCE [LARGE SCALE GENOMIC DNA]</scope>
    <source>
        <strain evidence="4 5">FB1</strain>
    </source>
</reference>
<dbReference type="InterPro" id="IPR040629">
    <property type="entry name" value="Phage_spike"/>
</dbReference>
<evidence type="ECO:0000313" key="5">
    <source>
        <dbReference type="Proteomes" id="UP000029986"/>
    </source>
</evidence>
<evidence type="ECO:0000313" key="4">
    <source>
        <dbReference type="EMBL" id="AIU74086.1"/>
    </source>
</evidence>
<dbReference type="HOGENOM" id="CLU_088884_0_1_6"/>
<protein>
    <submittedName>
        <fullName evidence="4">Baseplate assembly protein</fullName>
    </submittedName>
</protein>
<dbReference type="eggNOG" id="COG4540">
    <property type="taxonomic scope" value="Bacteria"/>
</dbReference>
<keyword evidence="5" id="KW-1185">Reference proteome</keyword>
<organism evidence="4 5">
    <name type="scientific">Hafnia alvei FB1</name>
    <dbReference type="NCBI Taxonomy" id="1453496"/>
    <lineage>
        <taxon>Bacteria</taxon>
        <taxon>Pseudomonadati</taxon>
        <taxon>Pseudomonadota</taxon>
        <taxon>Gammaproteobacteria</taxon>
        <taxon>Enterobacterales</taxon>
        <taxon>Hafniaceae</taxon>
        <taxon>Hafnia</taxon>
    </lineage>
</organism>
<dbReference type="Pfam" id="PF18715">
    <property type="entry name" value="Phage_spike"/>
    <property type="match status" value="1"/>
</dbReference>
<evidence type="ECO:0000256" key="1">
    <source>
        <dbReference type="SAM" id="MobiDB-lite"/>
    </source>
</evidence>
<feature type="region of interest" description="Disordered" evidence="1">
    <location>
        <begin position="168"/>
        <end position="193"/>
    </location>
</feature>
<dbReference type="EMBL" id="CP009706">
    <property type="protein sequence ID" value="AIU74086.1"/>
    <property type="molecule type" value="Genomic_DNA"/>
</dbReference>
<dbReference type="InterPro" id="IPR037026">
    <property type="entry name" value="Vgr_OB-fold_dom_sf"/>
</dbReference>
<name>A0A097R5S0_HAFAL</name>
<feature type="domain" description="Phage spike trimer" evidence="3">
    <location>
        <begin position="118"/>
        <end position="170"/>
    </location>
</feature>
<dbReference type="AlphaFoldDB" id="A0A097R5S0"/>
<dbReference type="Proteomes" id="UP000029986">
    <property type="component" value="Chromosome"/>
</dbReference>
<sequence>MSAEIMRLLENVLRVGIVAEISKDGKSVRVQSGELKTTWLRWKTGRAGAFKIWCPPSVGEQVLLGCMGGNPETAILLGSLYSNENDAPSASLKQMVITAPDGARFEYDAEVSALTASGMKTATIQAETKITLDTAEVECTNHLIAKTFDFTQGGTMAGDVTHSGGALTSNGVQVDKHDHGGVKSGGSWTQGVK</sequence>
<dbReference type="Gene3D" id="2.40.50.230">
    <property type="entry name" value="Gp5 N-terminal domain"/>
    <property type="match status" value="1"/>
</dbReference>
<dbReference type="PATRIC" id="fig|1453496.5.peg.3682"/>
<feature type="domain" description="Gp5/Type VI secretion system Vgr protein OB-fold" evidence="2">
    <location>
        <begin position="15"/>
        <end position="81"/>
    </location>
</feature>
<dbReference type="InterPro" id="IPR013046">
    <property type="entry name" value="GpV/Gp45"/>
</dbReference>
<evidence type="ECO:0000259" key="3">
    <source>
        <dbReference type="Pfam" id="PF18715"/>
    </source>
</evidence>
<accession>A0A097R5S0</accession>
<dbReference type="RefSeq" id="WP_025800308.1">
    <property type="nucleotide sequence ID" value="NZ_CP009706.1"/>
</dbReference>
<gene>
    <name evidence="4" type="ORF">AT03_17915</name>
</gene>
<dbReference type="KEGG" id="hav:AT03_17915"/>
<dbReference type="Pfam" id="PF04717">
    <property type="entry name" value="Phage_base_V"/>
    <property type="match status" value="1"/>
</dbReference>
<dbReference type="NCBIfam" id="TIGR01644">
    <property type="entry name" value="phage_P2_V"/>
    <property type="match status" value="1"/>
</dbReference>
<dbReference type="Gene3D" id="6.20.150.10">
    <property type="match status" value="1"/>
</dbReference>
<evidence type="ECO:0000259" key="2">
    <source>
        <dbReference type="Pfam" id="PF04717"/>
    </source>
</evidence>
<proteinExistence type="predicted"/>